<dbReference type="Gene3D" id="3.40.30.10">
    <property type="entry name" value="Glutaredoxin"/>
    <property type="match status" value="1"/>
</dbReference>
<evidence type="ECO:0000256" key="1">
    <source>
        <dbReference type="RuleBase" id="RU000676"/>
    </source>
</evidence>
<organism evidence="2 3">
    <name type="scientific">Branchiostoma lanceolatum</name>
    <name type="common">Common lancelet</name>
    <name type="synonym">Amphioxus lanceolatum</name>
    <dbReference type="NCBI Taxonomy" id="7740"/>
    <lineage>
        <taxon>Eukaryota</taxon>
        <taxon>Metazoa</taxon>
        <taxon>Chordata</taxon>
        <taxon>Cephalochordata</taxon>
        <taxon>Leptocardii</taxon>
        <taxon>Amphioxiformes</taxon>
        <taxon>Branchiostomatidae</taxon>
        <taxon>Branchiostoma</taxon>
    </lineage>
</organism>
<comment type="similarity">
    <text evidence="1">Belongs to the iodothyronine deiodinase family.</text>
</comment>
<dbReference type="AlphaFoldDB" id="A0A8J9V8Z7"/>
<dbReference type="GO" id="GO:0042446">
    <property type="term" value="P:hormone biosynthetic process"/>
    <property type="evidence" value="ECO:0007669"/>
    <property type="project" value="UniProtKB-KW"/>
</dbReference>
<dbReference type="Proteomes" id="UP000838412">
    <property type="component" value="Chromosome 1"/>
</dbReference>
<keyword evidence="1" id="KW-0560">Oxidoreductase</keyword>
<dbReference type="PANTHER" id="PTHR11781:SF22">
    <property type="entry name" value="TYPE I IODOTHYRONINE DEIODINASE"/>
    <property type="match status" value="1"/>
</dbReference>
<reference evidence="2" key="1">
    <citation type="submission" date="2022-01" db="EMBL/GenBank/DDBJ databases">
        <authorList>
            <person name="Braso-Vives M."/>
        </authorList>
    </citation>
    <scope>NUCLEOTIDE SEQUENCE</scope>
</reference>
<evidence type="ECO:0000313" key="2">
    <source>
        <dbReference type="EMBL" id="CAH1230394.1"/>
    </source>
</evidence>
<dbReference type="EMBL" id="OV696686">
    <property type="protein sequence ID" value="CAH1230394.1"/>
    <property type="molecule type" value="Genomic_DNA"/>
</dbReference>
<comment type="function">
    <text evidence="1">Responsible for the deiodination of T4 (3,5,3',5'-tetraiodothyronine).</text>
</comment>
<gene>
    <name evidence="2" type="primary">DIO2</name>
    <name evidence="2" type="ORF">BLAG_LOCUS1034</name>
</gene>
<proteinExistence type="inferred from homology"/>
<sequence>MLADRTVQYNVAVDSMTNSANYQYGAFPDRVYIIRHGQVAYEGGKGPFKYSLQEARTSLQDNIGQQKN</sequence>
<dbReference type="PANTHER" id="PTHR11781">
    <property type="entry name" value="IODOTHYRONINE DEIODINASE"/>
    <property type="match status" value="1"/>
</dbReference>
<dbReference type="GO" id="GO:0042403">
    <property type="term" value="P:thyroid hormone metabolic process"/>
    <property type="evidence" value="ECO:0007669"/>
    <property type="project" value="TreeGrafter"/>
</dbReference>
<dbReference type="InterPro" id="IPR000643">
    <property type="entry name" value="Iodothyronine_deiodinase"/>
</dbReference>
<accession>A0A8J9V8Z7</accession>
<keyword evidence="1" id="KW-0893">Thyroid hormones biosynthesis</keyword>
<name>A0A8J9V8Z7_BRALA</name>
<keyword evidence="1" id="KW-0712">Selenocysteine</keyword>
<dbReference type="Pfam" id="PF00837">
    <property type="entry name" value="T4_deiodinase"/>
    <property type="match status" value="1"/>
</dbReference>
<evidence type="ECO:0000313" key="3">
    <source>
        <dbReference type="Proteomes" id="UP000838412"/>
    </source>
</evidence>
<protein>
    <recommendedName>
        <fullName evidence="1">Iodothyronine deiodinase</fullName>
    </recommendedName>
</protein>
<dbReference type="GO" id="GO:0004800">
    <property type="term" value="F:thyroxine 5'-deiodinase activity"/>
    <property type="evidence" value="ECO:0007669"/>
    <property type="project" value="InterPro"/>
</dbReference>
<dbReference type="OrthoDB" id="428577at2759"/>
<keyword evidence="3" id="KW-1185">Reference proteome</keyword>